<keyword evidence="1" id="KW-0812">Transmembrane</keyword>
<protein>
    <submittedName>
        <fullName evidence="3">VanZ family protein</fullName>
    </submittedName>
</protein>
<sequence length="123" mass="13737">MAWRLAVLLLLSSLVALLFWFQHQLWLPTVNPPYDKLVHAVAYGSALLLAGWALRPTFWRCLVLALLGMAVGAGQEWHQAWLPGRVASVEDWLADVAGLLVGLLLCWLLSCWQRRRPTPPAAS</sequence>
<evidence type="ECO:0000313" key="4">
    <source>
        <dbReference type="Proteomes" id="UP001219956"/>
    </source>
</evidence>
<dbReference type="PANTHER" id="PTHR28008">
    <property type="entry name" value="DOMAIN PROTEIN, PUTATIVE (AFU_ORTHOLOGUE AFUA_3G10980)-RELATED"/>
    <property type="match status" value="1"/>
</dbReference>
<keyword evidence="1" id="KW-0472">Membrane</keyword>
<feature type="transmembrane region" description="Helical" evidence="1">
    <location>
        <begin position="92"/>
        <end position="112"/>
    </location>
</feature>
<feature type="domain" description="VanZ-like" evidence="2">
    <location>
        <begin position="30"/>
        <end position="109"/>
    </location>
</feature>
<name>A0ABT5IU90_9NEIS</name>
<feature type="transmembrane region" description="Helical" evidence="1">
    <location>
        <begin position="37"/>
        <end position="54"/>
    </location>
</feature>
<dbReference type="EMBL" id="JAQQLF010000002">
    <property type="protein sequence ID" value="MDC7716145.1"/>
    <property type="molecule type" value="Genomic_DNA"/>
</dbReference>
<evidence type="ECO:0000259" key="2">
    <source>
        <dbReference type="Pfam" id="PF04892"/>
    </source>
</evidence>
<organism evidence="3 4">
    <name type="scientific">Vogesella aquatica</name>
    <dbReference type="NCBI Taxonomy" id="2984206"/>
    <lineage>
        <taxon>Bacteria</taxon>
        <taxon>Pseudomonadati</taxon>
        <taxon>Pseudomonadota</taxon>
        <taxon>Betaproteobacteria</taxon>
        <taxon>Neisseriales</taxon>
        <taxon>Chromobacteriaceae</taxon>
        <taxon>Vogesella</taxon>
    </lineage>
</organism>
<gene>
    <name evidence="3" type="ORF">PQU95_02760</name>
</gene>
<comment type="caution">
    <text evidence="3">The sequence shown here is derived from an EMBL/GenBank/DDBJ whole genome shotgun (WGS) entry which is preliminary data.</text>
</comment>
<dbReference type="PANTHER" id="PTHR28008:SF1">
    <property type="entry name" value="DOMAIN PROTEIN, PUTATIVE (AFU_ORTHOLOGUE AFUA_3G10980)-RELATED"/>
    <property type="match status" value="1"/>
</dbReference>
<reference evidence="3 4" key="1">
    <citation type="submission" date="2023-01" db="EMBL/GenBank/DDBJ databases">
        <title>Novel species of the genus Vogesella isolated from rivers.</title>
        <authorList>
            <person name="Lu H."/>
        </authorList>
    </citation>
    <scope>NUCLEOTIDE SEQUENCE [LARGE SCALE GENOMIC DNA]</scope>
    <source>
        <strain evidence="3 4">DC21W</strain>
    </source>
</reference>
<feature type="transmembrane region" description="Helical" evidence="1">
    <location>
        <begin position="61"/>
        <end position="80"/>
    </location>
</feature>
<accession>A0ABT5IU90</accession>
<evidence type="ECO:0000256" key="1">
    <source>
        <dbReference type="SAM" id="Phobius"/>
    </source>
</evidence>
<keyword evidence="4" id="KW-1185">Reference proteome</keyword>
<dbReference type="Pfam" id="PF04892">
    <property type="entry name" value="VanZ"/>
    <property type="match status" value="1"/>
</dbReference>
<evidence type="ECO:0000313" key="3">
    <source>
        <dbReference type="EMBL" id="MDC7716145.1"/>
    </source>
</evidence>
<dbReference type="Proteomes" id="UP001219956">
    <property type="component" value="Unassembled WGS sequence"/>
</dbReference>
<dbReference type="InterPro" id="IPR006976">
    <property type="entry name" value="VanZ-like"/>
</dbReference>
<proteinExistence type="predicted"/>
<dbReference type="NCBIfam" id="NF037970">
    <property type="entry name" value="vanZ_1"/>
    <property type="match status" value="1"/>
</dbReference>
<keyword evidence="1" id="KW-1133">Transmembrane helix</keyword>
<dbReference type="RefSeq" id="WP_272750580.1">
    <property type="nucleotide sequence ID" value="NZ_JAQQLF010000002.1"/>
</dbReference>